<reference evidence="5 6" key="1">
    <citation type="journal article" date="2013" name="Genome Announc.">
        <title>Draft Genome Sequence of Methylophaga lonarensis MPLT, a Haloalkaliphilic (Non-Methane-Utilizing) Methylotroph.</title>
        <authorList>
            <person name="Shetty S.A."/>
            <person name="Marathe N.P."/>
            <person name="Munot H."/>
            <person name="Antony C.P."/>
            <person name="Dhotre D.P."/>
            <person name="Murrell J.C."/>
            <person name="Shouche Y.S."/>
        </authorList>
    </citation>
    <scope>NUCLEOTIDE SEQUENCE [LARGE SCALE GENOMIC DNA]</scope>
    <source>
        <strain evidence="5 6">MPL</strain>
    </source>
</reference>
<dbReference type="CDD" id="cd01949">
    <property type="entry name" value="GGDEF"/>
    <property type="match status" value="1"/>
</dbReference>
<proteinExistence type="predicted"/>
<dbReference type="Pfam" id="PF00990">
    <property type="entry name" value="GGDEF"/>
    <property type="match status" value="1"/>
</dbReference>
<dbReference type="GO" id="GO:1902201">
    <property type="term" value="P:negative regulation of bacterial-type flagellum-dependent cell motility"/>
    <property type="evidence" value="ECO:0007669"/>
    <property type="project" value="TreeGrafter"/>
</dbReference>
<gene>
    <name evidence="5" type="ORF">MPL1_02398</name>
</gene>
<dbReference type="AlphaFoldDB" id="M7PU31"/>
<dbReference type="PANTHER" id="PTHR45138:SF9">
    <property type="entry name" value="DIGUANYLATE CYCLASE DGCM-RELATED"/>
    <property type="match status" value="1"/>
</dbReference>
<keyword evidence="6" id="KW-1185">Reference proteome</keyword>
<evidence type="ECO:0000256" key="3">
    <source>
        <dbReference type="ARBA" id="ARBA00034247"/>
    </source>
</evidence>
<dbReference type="InterPro" id="IPR029787">
    <property type="entry name" value="Nucleotide_cyclase"/>
</dbReference>
<comment type="catalytic activity">
    <reaction evidence="3">
        <text>2 GTP = 3',3'-c-di-GMP + 2 diphosphate</text>
        <dbReference type="Rhea" id="RHEA:24898"/>
        <dbReference type="ChEBI" id="CHEBI:33019"/>
        <dbReference type="ChEBI" id="CHEBI:37565"/>
        <dbReference type="ChEBI" id="CHEBI:58805"/>
        <dbReference type="EC" id="2.7.7.65"/>
    </reaction>
</comment>
<sequence>MSHSLKHSLDLFPIGCMISVDDTQGNQRIISYLNRYMHDELGIACAAVGKPLADIFSKASRIILDTYVMPLILHEGQCVEVMLDIEQADGNKMPVSVNARLGDKREIYWTMAVADRQKQLHHKLLETRDLLENKAKLLQQQSITDDLTGLVNRRELNRQSTVIMAQSKRANWPISLLMIDVDYFKQINDSKGHDVGDEVLIQLSQLLLKQARASDIVCRFGGEEFVILMPATDSHAAQSLARRLHESVKMLKISDIDLTLSIGITTSDLTKQNLFSDLLKQADEAMYEAKGQGRNRSVVFSRS</sequence>
<dbReference type="PROSITE" id="PS50887">
    <property type="entry name" value="GGDEF"/>
    <property type="match status" value="1"/>
</dbReference>
<dbReference type="OrthoDB" id="5620448at2"/>
<dbReference type="InterPro" id="IPR050469">
    <property type="entry name" value="Diguanylate_Cyclase"/>
</dbReference>
<dbReference type="eggNOG" id="COG3706">
    <property type="taxonomic scope" value="Bacteria"/>
</dbReference>
<dbReference type="EMBL" id="APHR01000010">
    <property type="protein sequence ID" value="EMR13974.1"/>
    <property type="molecule type" value="Genomic_DNA"/>
</dbReference>
<evidence type="ECO:0000259" key="4">
    <source>
        <dbReference type="PROSITE" id="PS50887"/>
    </source>
</evidence>
<dbReference type="NCBIfam" id="TIGR00254">
    <property type="entry name" value="GGDEF"/>
    <property type="match status" value="1"/>
</dbReference>
<evidence type="ECO:0000313" key="6">
    <source>
        <dbReference type="Proteomes" id="UP000012019"/>
    </source>
</evidence>
<evidence type="ECO:0000313" key="5">
    <source>
        <dbReference type="EMBL" id="EMR13974.1"/>
    </source>
</evidence>
<dbReference type="EC" id="2.7.7.65" evidence="2"/>
<accession>M7PU31</accession>
<dbReference type="RefSeq" id="WP_009725520.1">
    <property type="nucleotide sequence ID" value="NZ_APHR01000010.1"/>
</dbReference>
<dbReference type="InterPro" id="IPR043128">
    <property type="entry name" value="Rev_trsase/Diguanyl_cyclase"/>
</dbReference>
<dbReference type="Gene3D" id="3.30.70.270">
    <property type="match status" value="1"/>
</dbReference>
<dbReference type="InterPro" id="IPR000160">
    <property type="entry name" value="GGDEF_dom"/>
</dbReference>
<comment type="cofactor">
    <cofactor evidence="1">
        <name>Mg(2+)</name>
        <dbReference type="ChEBI" id="CHEBI:18420"/>
    </cofactor>
</comment>
<dbReference type="GO" id="GO:0005886">
    <property type="term" value="C:plasma membrane"/>
    <property type="evidence" value="ECO:0007669"/>
    <property type="project" value="TreeGrafter"/>
</dbReference>
<dbReference type="STRING" id="1286106.MPL1_02398"/>
<organism evidence="5 6">
    <name type="scientific">Methylophaga lonarensis MPL</name>
    <dbReference type="NCBI Taxonomy" id="1286106"/>
    <lineage>
        <taxon>Bacteria</taxon>
        <taxon>Pseudomonadati</taxon>
        <taxon>Pseudomonadota</taxon>
        <taxon>Gammaproteobacteria</taxon>
        <taxon>Thiotrichales</taxon>
        <taxon>Piscirickettsiaceae</taxon>
        <taxon>Methylophaga</taxon>
    </lineage>
</organism>
<dbReference type="FunFam" id="3.30.70.270:FF:000001">
    <property type="entry name" value="Diguanylate cyclase domain protein"/>
    <property type="match status" value="1"/>
</dbReference>
<dbReference type="SMART" id="SM00267">
    <property type="entry name" value="GGDEF"/>
    <property type="match status" value="1"/>
</dbReference>
<dbReference type="PANTHER" id="PTHR45138">
    <property type="entry name" value="REGULATORY COMPONENTS OF SENSORY TRANSDUCTION SYSTEM"/>
    <property type="match status" value="1"/>
</dbReference>
<dbReference type="GO" id="GO:0043709">
    <property type="term" value="P:cell adhesion involved in single-species biofilm formation"/>
    <property type="evidence" value="ECO:0007669"/>
    <property type="project" value="TreeGrafter"/>
</dbReference>
<feature type="domain" description="GGDEF" evidence="4">
    <location>
        <begin position="172"/>
        <end position="302"/>
    </location>
</feature>
<dbReference type="Proteomes" id="UP000012019">
    <property type="component" value="Unassembled WGS sequence"/>
</dbReference>
<evidence type="ECO:0000256" key="2">
    <source>
        <dbReference type="ARBA" id="ARBA00012528"/>
    </source>
</evidence>
<dbReference type="SUPFAM" id="SSF55073">
    <property type="entry name" value="Nucleotide cyclase"/>
    <property type="match status" value="1"/>
</dbReference>
<comment type="caution">
    <text evidence="5">The sequence shown here is derived from an EMBL/GenBank/DDBJ whole genome shotgun (WGS) entry which is preliminary data.</text>
</comment>
<protein>
    <recommendedName>
        <fullName evidence="2">diguanylate cyclase</fullName>
        <ecNumber evidence="2">2.7.7.65</ecNumber>
    </recommendedName>
</protein>
<dbReference type="PATRIC" id="fig|1286106.3.peg.482"/>
<evidence type="ECO:0000256" key="1">
    <source>
        <dbReference type="ARBA" id="ARBA00001946"/>
    </source>
</evidence>
<name>M7PU31_9GAMM</name>
<dbReference type="GO" id="GO:0052621">
    <property type="term" value="F:diguanylate cyclase activity"/>
    <property type="evidence" value="ECO:0007669"/>
    <property type="project" value="UniProtKB-EC"/>
</dbReference>